<dbReference type="RefSeq" id="WP_071908533.1">
    <property type="nucleotide sequence ID" value="NZ_CP017637.1"/>
</dbReference>
<evidence type="ECO:0000313" key="4">
    <source>
        <dbReference type="Proteomes" id="UP000181962"/>
    </source>
</evidence>
<dbReference type="OrthoDB" id="1417974at2"/>
<gene>
    <name evidence="3" type="ORF">BKD09_01350</name>
</gene>
<organism evidence="3 4">
    <name type="scientific">Bradyrhizobium japonicum</name>
    <dbReference type="NCBI Taxonomy" id="375"/>
    <lineage>
        <taxon>Bacteria</taxon>
        <taxon>Pseudomonadati</taxon>
        <taxon>Pseudomonadota</taxon>
        <taxon>Alphaproteobacteria</taxon>
        <taxon>Hyphomicrobiales</taxon>
        <taxon>Nitrobacteraceae</taxon>
        <taxon>Bradyrhizobium</taxon>
    </lineage>
</organism>
<accession>A0A1L3F125</accession>
<dbReference type="Proteomes" id="UP000181962">
    <property type="component" value="Chromosome"/>
</dbReference>
<sequence length="250" mass="28060">MPTFIIDCPRCKAKVGAEQQGFIDRSYYDDDAGEPFGERILLGRCPKCTLSLVGRAEQIEFAHYQGSDFDVFGDVVRVYPEPPKVFTSYRIPKTLTHSLLEVERCLQVGANIAACVMLGRALEALCRDVLDQDGASPGAATRATSTKPKKNVMLGAGIRELRDRKIIDERLYDWSVSLQAMRNLAAHPEDISVSREDAEDLQVFVNAITEYVYDLTDRYKEFKEREEEKKKPRPSAAEMFGGIFPGPEQA</sequence>
<evidence type="ECO:0000256" key="1">
    <source>
        <dbReference type="SAM" id="MobiDB-lite"/>
    </source>
</evidence>
<dbReference type="InterPro" id="IPR025285">
    <property type="entry name" value="DUF4145"/>
</dbReference>
<evidence type="ECO:0000259" key="2">
    <source>
        <dbReference type="Pfam" id="PF13643"/>
    </source>
</evidence>
<proteinExistence type="predicted"/>
<protein>
    <recommendedName>
        <fullName evidence="2">DUF4145 domain-containing protein</fullName>
    </recommendedName>
</protein>
<dbReference type="Pfam" id="PF13643">
    <property type="entry name" value="DUF4145"/>
    <property type="match status" value="1"/>
</dbReference>
<feature type="region of interest" description="Disordered" evidence="1">
    <location>
        <begin position="224"/>
        <end position="250"/>
    </location>
</feature>
<dbReference type="EMBL" id="CP017637">
    <property type="protein sequence ID" value="APG06962.1"/>
    <property type="molecule type" value="Genomic_DNA"/>
</dbReference>
<name>A0A1L3F125_BRAJP</name>
<dbReference type="AlphaFoldDB" id="A0A1L3F125"/>
<evidence type="ECO:0000313" key="3">
    <source>
        <dbReference type="EMBL" id="APG06962.1"/>
    </source>
</evidence>
<feature type="domain" description="DUF4145" evidence="2">
    <location>
        <begin position="101"/>
        <end position="204"/>
    </location>
</feature>
<reference evidence="3 4" key="1">
    <citation type="submission" date="2016-11" db="EMBL/GenBank/DDBJ databases">
        <title>Complete Genome Sequence of Bradyrhizobium sp. strain J5, an isolated from soybean nodule in Hokkaido.</title>
        <authorList>
            <person name="Kanehara K."/>
        </authorList>
    </citation>
    <scope>NUCLEOTIDE SEQUENCE [LARGE SCALE GENOMIC DNA]</scope>
    <source>
        <strain evidence="3 4">J5</strain>
    </source>
</reference>